<feature type="transmembrane region" description="Helical" evidence="1">
    <location>
        <begin position="12"/>
        <end position="34"/>
    </location>
</feature>
<keyword evidence="1" id="KW-1133">Transmembrane helix</keyword>
<proteinExistence type="predicted"/>
<name>A0A418YJW1_9GAMM</name>
<dbReference type="OrthoDB" id="5296662at2"/>
<keyword evidence="3" id="KW-1185">Reference proteome</keyword>
<dbReference type="Pfam" id="PF07963">
    <property type="entry name" value="N_methyl"/>
    <property type="match status" value="1"/>
</dbReference>
<organism evidence="2 3">
    <name type="scientific">Motilimonas pumila</name>
    <dbReference type="NCBI Taxonomy" id="2303987"/>
    <lineage>
        <taxon>Bacteria</taxon>
        <taxon>Pseudomonadati</taxon>
        <taxon>Pseudomonadota</taxon>
        <taxon>Gammaproteobacteria</taxon>
        <taxon>Alteromonadales</taxon>
        <taxon>Alteromonadales genera incertae sedis</taxon>
        <taxon>Motilimonas</taxon>
    </lineage>
</organism>
<dbReference type="Proteomes" id="UP000283255">
    <property type="component" value="Unassembled WGS sequence"/>
</dbReference>
<dbReference type="PROSITE" id="PS00409">
    <property type="entry name" value="PROKAR_NTER_METHYL"/>
    <property type="match status" value="1"/>
</dbReference>
<keyword evidence="1" id="KW-0812">Transmembrane</keyword>
<sequence length="219" mass="23635">MRHAARGQAGFSLVELMIAMVLGLLVLGMMLSLYTTSMVNNNKINSLGRLNLEVKSLVELMSRDIRRAGYWSGAGAAALSSGFANNAYNSQADTTALQVSSDKTCITFAYDMNDSGDAPDANEYVGYKLHQGGIYIRSGNSNCASQSNWTLLTHSQVVIDSLKFDLSRVNAKGEAGLVPSEGLNTLMSTVTISMTASLKNYSDKKIAINKKVLVRNQAY</sequence>
<dbReference type="RefSeq" id="WP_119908819.1">
    <property type="nucleotide sequence ID" value="NZ_QZCH01000001.1"/>
</dbReference>
<comment type="caution">
    <text evidence="2">The sequence shown here is derived from an EMBL/GenBank/DDBJ whole genome shotgun (WGS) entry which is preliminary data.</text>
</comment>
<reference evidence="2 3" key="2">
    <citation type="submission" date="2019-01" db="EMBL/GenBank/DDBJ databases">
        <title>Motilimonas pumilus sp. nov., isolated from the gut of sea cucumber (Apostichopus japonicus).</title>
        <authorList>
            <person name="Wang F.-Q."/>
            <person name="Ren L.-H."/>
            <person name="Lin Y.-W."/>
            <person name="Sun G.-H."/>
            <person name="Du Z.-J."/>
            <person name="Zhao J.-X."/>
            <person name="Liu X.-J."/>
            <person name="Liu L.-J."/>
        </authorList>
    </citation>
    <scope>NUCLEOTIDE SEQUENCE [LARGE SCALE GENOMIC DNA]</scope>
    <source>
        <strain evidence="2 3">PLHSC7-2</strain>
    </source>
</reference>
<dbReference type="NCBIfam" id="TIGR02532">
    <property type="entry name" value="IV_pilin_GFxxxE"/>
    <property type="match status" value="1"/>
</dbReference>
<protein>
    <submittedName>
        <fullName evidence="2">Prepilin-type N-terminal cleavage/methylation domain-containing protein</fullName>
    </submittedName>
</protein>
<dbReference type="AlphaFoldDB" id="A0A418YJW1"/>
<gene>
    <name evidence="2" type="ORF">D1Z90_00615</name>
</gene>
<keyword evidence="1" id="KW-0472">Membrane</keyword>
<reference evidence="2 3" key="1">
    <citation type="submission" date="2018-09" db="EMBL/GenBank/DDBJ databases">
        <authorList>
            <person name="Wang F."/>
        </authorList>
    </citation>
    <scope>NUCLEOTIDE SEQUENCE [LARGE SCALE GENOMIC DNA]</scope>
    <source>
        <strain evidence="2 3">PLHSC7-2</strain>
    </source>
</reference>
<evidence type="ECO:0000256" key="1">
    <source>
        <dbReference type="SAM" id="Phobius"/>
    </source>
</evidence>
<evidence type="ECO:0000313" key="3">
    <source>
        <dbReference type="Proteomes" id="UP000283255"/>
    </source>
</evidence>
<dbReference type="EMBL" id="QZCH01000001">
    <property type="protein sequence ID" value="RJG51272.1"/>
    <property type="molecule type" value="Genomic_DNA"/>
</dbReference>
<dbReference type="InterPro" id="IPR012902">
    <property type="entry name" value="N_methyl_site"/>
</dbReference>
<evidence type="ECO:0000313" key="2">
    <source>
        <dbReference type="EMBL" id="RJG51272.1"/>
    </source>
</evidence>
<accession>A0A418YJW1</accession>